<proteinExistence type="predicted"/>
<name>A0A212CW76_CEREH</name>
<protein>
    <submittedName>
        <fullName evidence="1">Uncharacterized protein</fullName>
    </submittedName>
</protein>
<evidence type="ECO:0000313" key="1">
    <source>
        <dbReference type="EMBL" id="OWK10222.1"/>
    </source>
</evidence>
<comment type="caution">
    <text evidence="1">The sequence shown here is derived from an EMBL/GenBank/DDBJ whole genome shotgun (WGS) entry which is preliminary data.</text>
</comment>
<reference evidence="1 2" key="1">
    <citation type="journal article" date="2018" name="Mol. Genet. Genomics">
        <title>The red deer Cervus elaphus genome CerEla1.0: sequencing, annotating, genes, and chromosomes.</title>
        <authorList>
            <person name="Bana N.A."/>
            <person name="Nyiri A."/>
            <person name="Nagy J."/>
            <person name="Frank K."/>
            <person name="Nagy T."/>
            <person name="Steger V."/>
            <person name="Schiller M."/>
            <person name="Lakatos P."/>
            <person name="Sugar L."/>
            <person name="Horn P."/>
            <person name="Barta E."/>
            <person name="Orosz L."/>
        </authorList>
    </citation>
    <scope>NUCLEOTIDE SEQUENCE [LARGE SCALE GENOMIC DNA]</scope>
    <source>
        <strain evidence="1">Hungarian</strain>
    </source>
</reference>
<evidence type="ECO:0000313" key="2">
    <source>
        <dbReference type="Proteomes" id="UP000242450"/>
    </source>
</evidence>
<gene>
    <name evidence="1" type="ORF">Celaphus_00005781</name>
</gene>
<dbReference type="Proteomes" id="UP000242450">
    <property type="component" value="Chromosome 11"/>
</dbReference>
<keyword evidence="2" id="KW-1185">Reference proteome</keyword>
<dbReference type="AlphaFoldDB" id="A0A212CW76"/>
<dbReference type="OrthoDB" id="9717533at2759"/>
<accession>A0A212CW76</accession>
<organism evidence="1 2">
    <name type="scientific">Cervus elaphus hippelaphus</name>
    <name type="common">European red deer</name>
    <dbReference type="NCBI Taxonomy" id="46360"/>
    <lineage>
        <taxon>Eukaryota</taxon>
        <taxon>Metazoa</taxon>
        <taxon>Chordata</taxon>
        <taxon>Craniata</taxon>
        <taxon>Vertebrata</taxon>
        <taxon>Euteleostomi</taxon>
        <taxon>Mammalia</taxon>
        <taxon>Eutheria</taxon>
        <taxon>Laurasiatheria</taxon>
        <taxon>Artiodactyla</taxon>
        <taxon>Ruminantia</taxon>
        <taxon>Pecora</taxon>
        <taxon>Cervidae</taxon>
        <taxon>Cervinae</taxon>
        <taxon>Cervus</taxon>
    </lineage>
</organism>
<dbReference type="EMBL" id="MKHE01000011">
    <property type="protein sequence ID" value="OWK10222.1"/>
    <property type="molecule type" value="Genomic_DNA"/>
</dbReference>
<sequence>MDSLALRKRMLPPSTKMAAYAVSLRPWPLSNTLLSFILASLLTGMAPIPKTVGLIKLGKQSQELASYLEIAHSAMNSWVSGCEP</sequence>